<dbReference type="SUPFAM" id="SSF50891">
    <property type="entry name" value="Cyclophilin-like"/>
    <property type="match status" value="1"/>
</dbReference>
<dbReference type="RefSeq" id="WP_107520168.1">
    <property type="nucleotide sequence ID" value="NZ_PYZH01000031.1"/>
</dbReference>
<gene>
    <name evidence="5" type="ORF">BUY48_06335</name>
</gene>
<dbReference type="NCBIfam" id="TIGR00724">
    <property type="entry name" value="urea_amlyse_rel"/>
    <property type="match status" value="1"/>
</dbReference>
<dbReference type="AlphaFoldDB" id="A0A2T4L056"/>
<accession>A0A2T4L056</accession>
<dbReference type="Pfam" id="PF02626">
    <property type="entry name" value="CT_A_B"/>
    <property type="match status" value="1"/>
</dbReference>
<keyword evidence="3" id="KW-0067">ATP-binding</keyword>
<dbReference type="PANTHER" id="PTHR43309">
    <property type="entry name" value="5-OXOPROLINASE SUBUNIT C"/>
    <property type="match status" value="1"/>
</dbReference>
<dbReference type="InterPro" id="IPR003778">
    <property type="entry name" value="CT_A_B"/>
</dbReference>
<comment type="caution">
    <text evidence="5">The sequence shown here is derived from an EMBL/GenBank/DDBJ whole genome shotgun (WGS) entry which is preliminary data.</text>
</comment>
<evidence type="ECO:0000256" key="1">
    <source>
        <dbReference type="ARBA" id="ARBA00022741"/>
    </source>
</evidence>
<evidence type="ECO:0000313" key="6">
    <source>
        <dbReference type="Proteomes" id="UP000243350"/>
    </source>
</evidence>
<organism evidence="5 6">
    <name type="scientific">Staphylococcus devriesei</name>
    <dbReference type="NCBI Taxonomy" id="586733"/>
    <lineage>
        <taxon>Bacteria</taxon>
        <taxon>Bacillati</taxon>
        <taxon>Bacillota</taxon>
        <taxon>Bacilli</taxon>
        <taxon>Bacillales</taxon>
        <taxon>Staphylococcaceae</taxon>
        <taxon>Staphylococcus</taxon>
    </lineage>
</organism>
<evidence type="ECO:0000313" key="5">
    <source>
        <dbReference type="EMBL" id="PTF15200.1"/>
    </source>
</evidence>
<keyword evidence="1" id="KW-0547">Nucleotide-binding</keyword>
<name>A0A2T4L056_9STAP</name>
<keyword evidence="2 5" id="KW-0378">Hydrolase</keyword>
<evidence type="ECO:0000259" key="4">
    <source>
        <dbReference type="SMART" id="SM00797"/>
    </source>
</evidence>
<feature type="domain" description="Carboxyltransferase" evidence="4">
    <location>
        <begin position="24"/>
        <end position="300"/>
    </location>
</feature>
<dbReference type="InterPro" id="IPR052708">
    <property type="entry name" value="PxpC"/>
</dbReference>
<sequence length="333" mass="36940">MSIKIIKPGLFTTVQDKGRFGYQHLGFSSAGAMDRYSYEVGQALINNQGPSLEYTIIGPTLQFNENNTVVLTGGQFNAKLNKRKVPQNTVIFVSQGDQLEIGNAIEGARGYIFFGQPLDIEQVADSYSTHTRSMVGGFKGRPLKKNDVINIIPNDNFKLNLGKSSAYNAVAEDNIIHIIKGPQAQAFSEEKQRTLVKEEYSISDKSDRMGYRLIGDNIAPENSADIISEPVALGSIQVPNDGNPIILLNDKQTVGGYTKIATVSQLDLRKLAQFKPGDTIQFEWISINDANQELLQFSKEFNELLESIASRPTYNIEWLRSTSNKLARIIEAE</sequence>
<evidence type="ECO:0000256" key="2">
    <source>
        <dbReference type="ARBA" id="ARBA00022801"/>
    </source>
</evidence>
<dbReference type="GO" id="GO:0005524">
    <property type="term" value="F:ATP binding"/>
    <property type="evidence" value="ECO:0007669"/>
    <property type="project" value="UniProtKB-KW"/>
</dbReference>
<protein>
    <submittedName>
        <fullName evidence="5">Allophanate hydrolase</fullName>
    </submittedName>
</protein>
<dbReference type="InterPro" id="IPR029000">
    <property type="entry name" value="Cyclophilin-like_dom_sf"/>
</dbReference>
<dbReference type="PANTHER" id="PTHR43309:SF5">
    <property type="entry name" value="5-OXOPROLINASE SUBUNIT C"/>
    <property type="match status" value="1"/>
</dbReference>
<dbReference type="Gene3D" id="2.40.100.10">
    <property type="entry name" value="Cyclophilin-like"/>
    <property type="match status" value="1"/>
</dbReference>
<proteinExistence type="predicted"/>
<reference evidence="5 6" key="1">
    <citation type="journal article" date="2016" name="Front. Microbiol.">
        <title>Comprehensive Phylogenetic Analysis of Bovine Non-aureus Staphylococci Species Based on Whole-Genome Sequencing.</title>
        <authorList>
            <person name="Naushad S."/>
            <person name="Barkema H.W."/>
            <person name="Luby C."/>
            <person name="Condas L.A."/>
            <person name="Nobrega D.B."/>
            <person name="Carson D.A."/>
            <person name="De Buck J."/>
        </authorList>
    </citation>
    <scope>NUCLEOTIDE SEQUENCE [LARGE SCALE GENOMIC DNA]</scope>
    <source>
        <strain evidence="5 6">SNUC 4143</strain>
    </source>
</reference>
<dbReference type="GO" id="GO:0016787">
    <property type="term" value="F:hydrolase activity"/>
    <property type="evidence" value="ECO:0007669"/>
    <property type="project" value="UniProtKB-KW"/>
</dbReference>
<dbReference type="SMART" id="SM00797">
    <property type="entry name" value="AHS2"/>
    <property type="match status" value="1"/>
</dbReference>
<evidence type="ECO:0000256" key="3">
    <source>
        <dbReference type="ARBA" id="ARBA00022840"/>
    </source>
</evidence>
<dbReference type="Proteomes" id="UP000243350">
    <property type="component" value="Unassembled WGS sequence"/>
</dbReference>
<dbReference type="EMBL" id="PYZH01000031">
    <property type="protein sequence ID" value="PTF15200.1"/>
    <property type="molecule type" value="Genomic_DNA"/>
</dbReference>